<evidence type="ECO:0000256" key="4">
    <source>
        <dbReference type="ARBA" id="ARBA00023242"/>
    </source>
</evidence>
<dbReference type="Pfam" id="PF00249">
    <property type="entry name" value="Myb_DNA-binding"/>
    <property type="match status" value="1"/>
</dbReference>
<evidence type="ECO:0000313" key="7">
    <source>
        <dbReference type="Proteomes" id="UP000017836"/>
    </source>
</evidence>
<organism evidence="6 7">
    <name type="scientific">Amborella trichopoda</name>
    <dbReference type="NCBI Taxonomy" id="13333"/>
    <lineage>
        <taxon>Eukaryota</taxon>
        <taxon>Viridiplantae</taxon>
        <taxon>Streptophyta</taxon>
        <taxon>Embryophyta</taxon>
        <taxon>Tracheophyta</taxon>
        <taxon>Spermatophyta</taxon>
        <taxon>Magnoliopsida</taxon>
        <taxon>Amborellales</taxon>
        <taxon>Amborellaceae</taxon>
        <taxon>Amborella</taxon>
    </lineage>
</organism>
<dbReference type="Proteomes" id="UP000017836">
    <property type="component" value="Unassembled WGS sequence"/>
</dbReference>
<dbReference type="PANTHER" id="PTHR43952:SF45">
    <property type="entry name" value="PROTEIN RADIALIS-LIKE 4"/>
    <property type="match status" value="1"/>
</dbReference>
<dbReference type="FunFam" id="1.10.10.60:FF:000154">
    <property type="entry name" value="Transcription factor SRM1"/>
    <property type="match status" value="1"/>
</dbReference>
<dbReference type="CDD" id="cd00167">
    <property type="entry name" value="SANT"/>
    <property type="match status" value="1"/>
</dbReference>
<dbReference type="GO" id="GO:0005634">
    <property type="term" value="C:nucleus"/>
    <property type="evidence" value="ECO:0007669"/>
    <property type="project" value="UniProtKB-SubCell"/>
</dbReference>
<name>W1P267_AMBTC</name>
<dbReference type="Gene3D" id="1.10.10.60">
    <property type="entry name" value="Homeodomain-like"/>
    <property type="match status" value="1"/>
</dbReference>
<proteinExistence type="predicted"/>
<keyword evidence="3" id="KW-0804">Transcription</keyword>
<accession>W1P267</accession>
<comment type="subcellular location">
    <subcellularLocation>
        <location evidence="1">Nucleus</location>
    </subcellularLocation>
</comment>
<evidence type="ECO:0000256" key="2">
    <source>
        <dbReference type="ARBA" id="ARBA00023015"/>
    </source>
</evidence>
<gene>
    <name evidence="6" type="ORF">AMTR_s00045p00096080</name>
</gene>
<dbReference type="GO" id="GO:0003700">
    <property type="term" value="F:DNA-binding transcription factor activity"/>
    <property type="evidence" value="ECO:0007669"/>
    <property type="project" value="InterPro"/>
</dbReference>
<keyword evidence="4" id="KW-0539">Nucleus</keyword>
<sequence>MCSKIVNETERPYSKWTREENKLFELALAVVDEENPDRWSNIAAIVGRRSAEEVEKHYAFLVEDIQRIESDKVPIPDYIIPFSQDSVYAEVIFCHVDFSGLLGIGEEQQA</sequence>
<keyword evidence="7" id="KW-1185">Reference proteome</keyword>
<keyword evidence="2" id="KW-0805">Transcription regulation</keyword>
<dbReference type="HOGENOM" id="CLU_2174371_0_0_1"/>
<dbReference type="Gramene" id="ERN02013">
    <property type="protein sequence ID" value="ERN02013"/>
    <property type="gene ID" value="AMTR_s00045p00096080"/>
</dbReference>
<evidence type="ECO:0000256" key="3">
    <source>
        <dbReference type="ARBA" id="ARBA00023163"/>
    </source>
</evidence>
<evidence type="ECO:0000256" key="1">
    <source>
        <dbReference type="ARBA" id="ARBA00004123"/>
    </source>
</evidence>
<dbReference type="STRING" id="13333.W1P267"/>
<protein>
    <recommendedName>
        <fullName evidence="5">Myb-like domain-containing protein</fullName>
    </recommendedName>
</protein>
<evidence type="ECO:0000259" key="5">
    <source>
        <dbReference type="PROSITE" id="PS50090"/>
    </source>
</evidence>
<dbReference type="AlphaFoldDB" id="W1P267"/>
<dbReference type="InterPro" id="IPR044636">
    <property type="entry name" value="RADIALIS-like"/>
</dbReference>
<reference evidence="7" key="1">
    <citation type="journal article" date="2013" name="Science">
        <title>The Amborella genome and the evolution of flowering plants.</title>
        <authorList>
            <consortium name="Amborella Genome Project"/>
        </authorList>
    </citation>
    <scope>NUCLEOTIDE SEQUENCE [LARGE SCALE GENOMIC DNA]</scope>
</reference>
<dbReference type="EMBL" id="KI394661">
    <property type="protein sequence ID" value="ERN02013.1"/>
    <property type="molecule type" value="Genomic_DNA"/>
</dbReference>
<dbReference type="InterPro" id="IPR001005">
    <property type="entry name" value="SANT/Myb"/>
</dbReference>
<feature type="domain" description="Myb-like" evidence="5">
    <location>
        <begin position="8"/>
        <end position="62"/>
    </location>
</feature>
<dbReference type="eggNOG" id="KOG0724">
    <property type="taxonomic scope" value="Eukaryota"/>
</dbReference>
<dbReference type="PANTHER" id="PTHR43952">
    <property type="entry name" value="MYB FAMILY TRANSCRIPTION FACTOR-RELATED"/>
    <property type="match status" value="1"/>
</dbReference>
<dbReference type="SMART" id="SM00717">
    <property type="entry name" value="SANT"/>
    <property type="match status" value="1"/>
</dbReference>
<dbReference type="SUPFAM" id="SSF46689">
    <property type="entry name" value="Homeodomain-like"/>
    <property type="match status" value="1"/>
</dbReference>
<evidence type="ECO:0000313" key="6">
    <source>
        <dbReference type="EMBL" id="ERN02013.1"/>
    </source>
</evidence>
<dbReference type="PROSITE" id="PS50090">
    <property type="entry name" value="MYB_LIKE"/>
    <property type="match status" value="1"/>
</dbReference>
<dbReference type="InterPro" id="IPR009057">
    <property type="entry name" value="Homeodomain-like_sf"/>
</dbReference>